<keyword evidence="2" id="KW-1185">Reference proteome</keyword>
<sequence>MFSYTAYPNDAQRFEVAQALVEKHPCLKEPGSFNGTYGWQQSLKYKCGNNRTKRKALGSPELLLDRYTPKLLELFSAKGGVTGQRFKNLLMELIQDPSASAVKKRDVTLRGLIEYMGESGQELISDYCGTA</sequence>
<reference evidence="1 2" key="1">
    <citation type="journal article" date="2021" name="Sci. Rep.">
        <title>Chromosome anchoring in Senegalese sole (Solea senegalensis) reveals sex-associated markers and genome rearrangements in flatfish.</title>
        <authorList>
            <person name="Guerrero-Cozar I."/>
            <person name="Gomez-Garrido J."/>
            <person name="Berbel C."/>
            <person name="Martinez-Blanch J.F."/>
            <person name="Alioto T."/>
            <person name="Claros M.G."/>
            <person name="Gagnaire P.A."/>
            <person name="Manchado M."/>
        </authorList>
    </citation>
    <scope>NUCLEOTIDE SEQUENCE [LARGE SCALE GENOMIC DNA]</scope>
    <source>
        <strain evidence="1">Sse05_10M</strain>
    </source>
</reference>
<name>A0AAV6SB24_SOLSE</name>
<protein>
    <submittedName>
        <fullName evidence="1">Uncharacterized protein</fullName>
    </submittedName>
</protein>
<gene>
    <name evidence="1" type="ORF">JOB18_017200</name>
</gene>
<accession>A0AAV6SB24</accession>
<dbReference type="EMBL" id="JAGKHQ010000006">
    <property type="protein sequence ID" value="KAG7513812.1"/>
    <property type="molecule type" value="Genomic_DNA"/>
</dbReference>
<evidence type="ECO:0000313" key="2">
    <source>
        <dbReference type="Proteomes" id="UP000693946"/>
    </source>
</evidence>
<dbReference type="PANTHER" id="PTHR31025:SF31">
    <property type="entry name" value="SI:CH211-166E11.5"/>
    <property type="match status" value="1"/>
</dbReference>
<proteinExistence type="predicted"/>
<dbReference type="AlphaFoldDB" id="A0AAV6SB24"/>
<dbReference type="PANTHER" id="PTHR31025">
    <property type="entry name" value="SI:CH211-196P9.1-RELATED"/>
    <property type="match status" value="1"/>
</dbReference>
<organism evidence="1 2">
    <name type="scientific">Solea senegalensis</name>
    <name type="common">Senegalese sole</name>
    <dbReference type="NCBI Taxonomy" id="28829"/>
    <lineage>
        <taxon>Eukaryota</taxon>
        <taxon>Metazoa</taxon>
        <taxon>Chordata</taxon>
        <taxon>Craniata</taxon>
        <taxon>Vertebrata</taxon>
        <taxon>Euteleostomi</taxon>
        <taxon>Actinopterygii</taxon>
        <taxon>Neopterygii</taxon>
        <taxon>Teleostei</taxon>
        <taxon>Neoteleostei</taxon>
        <taxon>Acanthomorphata</taxon>
        <taxon>Carangaria</taxon>
        <taxon>Pleuronectiformes</taxon>
        <taxon>Pleuronectoidei</taxon>
        <taxon>Soleidae</taxon>
        <taxon>Solea</taxon>
    </lineage>
</organism>
<evidence type="ECO:0000313" key="1">
    <source>
        <dbReference type="EMBL" id="KAG7513812.1"/>
    </source>
</evidence>
<comment type="caution">
    <text evidence="1">The sequence shown here is derived from an EMBL/GenBank/DDBJ whole genome shotgun (WGS) entry which is preliminary data.</text>
</comment>
<dbReference type="Proteomes" id="UP000693946">
    <property type="component" value="Linkage Group LG14"/>
</dbReference>